<dbReference type="OrthoDB" id="248820at2"/>
<name>A0A518ASX8_9BACT</name>
<feature type="transmembrane region" description="Helical" evidence="1">
    <location>
        <begin position="222"/>
        <end position="241"/>
    </location>
</feature>
<dbReference type="Proteomes" id="UP000315750">
    <property type="component" value="Chromosome"/>
</dbReference>
<dbReference type="KEGG" id="amuc:Pan181_40620"/>
<protein>
    <submittedName>
        <fullName evidence="2">Uncharacterized protein</fullName>
    </submittedName>
</protein>
<evidence type="ECO:0000313" key="3">
    <source>
        <dbReference type="Proteomes" id="UP000315750"/>
    </source>
</evidence>
<feature type="transmembrane region" description="Helical" evidence="1">
    <location>
        <begin position="194"/>
        <end position="216"/>
    </location>
</feature>
<dbReference type="EMBL" id="CP036278">
    <property type="protein sequence ID" value="QDU57839.1"/>
    <property type="molecule type" value="Genomic_DNA"/>
</dbReference>
<keyword evidence="1" id="KW-0472">Membrane</keyword>
<dbReference type="RefSeq" id="WP_145249242.1">
    <property type="nucleotide sequence ID" value="NZ_CP036278.1"/>
</dbReference>
<reference evidence="2 3" key="1">
    <citation type="submission" date="2019-02" db="EMBL/GenBank/DDBJ databases">
        <title>Deep-cultivation of Planctomycetes and their phenomic and genomic characterization uncovers novel biology.</title>
        <authorList>
            <person name="Wiegand S."/>
            <person name="Jogler M."/>
            <person name="Boedeker C."/>
            <person name="Pinto D."/>
            <person name="Vollmers J."/>
            <person name="Rivas-Marin E."/>
            <person name="Kohn T."/>
            <person name="Peeters S.H."/>
            <person name="Heuer A."/>
            <person name="Rast P."/>
            <person name="Oberbeckmann S."/>
            <person name="Bunk B."/>
            <person name="Jeske O."/>
            <person name="Meyerdierks A."/>
            <person name="Storesund J.E."/>
            <person name="Kallscheuer N."/>
            <person name="Luecker S."/>
            <person name="Lage O.M."/>
            <person name="Pohl T."/>
            <person name="Merkel B.J."/>
            <person name="Hornburger P."/>
            <person name="Mueller R.-W."/>
            <person name="Bruemmer F."/>
            <person name="Labrenz M."/>
            <person name="Spormann A.M."/>
            <person name="Op den Camp H."/>
            <person name="Overmann J."/>
            <person name="Amann R."/>
            <person name="Jetten M.S.M."/>
            <person name="Mascher T."/>
            <person name="Medema M.H."/>
            <person name="Devos D.P."/>
            <person name="Kaster A.-K."/>
            <person name="Ovreas L."/>
            <person name="Rohde M."/>
            <person name="Galperin M.Y."/>
            <person name="Jogler C."/>
        </authorList>
    </citation>
    <scope>NUCLEOTIDE SEQUENCE [LARGE SCALE GENOMIC DNA]</scope>
    <source>
        <strain evidence="2 3">Pan181</strain>
    </source>
</reference>
<organism evidence="2 3">
    <name type="scientific">Aeoliella mucimassa</name>
    <dbReference type="NCBI Taxonomy" id="2527972"/>
    <lineage>
        <taxon>Bacteria</taxon>
        <taxon>Pseudomonadati</taxon>
        <taxon>Planctomycetota</taxon>
        <taxon>Planctomycetia</taxon>
        <taxon>Pirellulales</taxon>
        <taxon>Lacipirellulaceae</taxon>
        <taxon>Aeoliella</taxon>
    </lineage>
</organism>
<proteinExistence type="predicted"/>
<evidence type="ECO:0000313" key="2">
    <source>
        <dbReference type="EMBL" id="QDU57839.1"/>
    </source>
</evidence>
<evidence type="ECO:0000256" key="1">
    <source>
        <dbReference type="SAM" id="Phobius"/>
    </source>
</evidence>
<gene>
    <name evidence="2" type="ORF">Pan181_40620</name>
</gene>
<keyword evidence="1" id="KW-1133">Transmembrane helix</keyword>
<keyword evidence="1" id="KW-0812">Transmembrane</keyword>
<sequence>MEAPALFTTEQVLRGIQAYVTEHVDEELVLHPDASVSKYYDDVKESHDCPLWFLMELSDYFGFKSNERHWIVWLKLPLSQWVSPSEGKRLWQDWQDETSRKITVRKMAEFIARRAPGASFDPVTVFGVHCRPAGAFRGLCDLPELQGKRVGPSTSIFGQLGNSKTRTLWGRAGWASGFVLPALRKTASEAWLETSYGVSLFVAAVLAIAAAFLLIWDDIFPAMWMVAVAAIGLPAIVLCFLGSIADQFRNPLPEGITTFGDLARLISKAQTP</sequence>
<keyword evidence="3" id="KW-1185">Reference proteome</keyword>
<accession>A0A518ASX8</accession>
<dbReference type="AlphaFoldDB" id="A0A518ASX8"/>